<gene>
    <name evidence="1" type="ORF">CY35_07G022600</name>
</gene>
<name>A0ACB8HJG9_9BRYO</name>
<evidence type="ECO:0000313" key="2">
    <source>
        <dbReference type="Proteomes" id="UP000828922"/>
    </source>
</evidence>
<dbReference type="EMBL" id="CM038913">
    <property type="protein sequence ID" value="KAH9556367.1"/>
    <property type="molecule type" value="Genomic_DNA"/>
</dbReference>
<proteinExistence type="predicted"/>
<protein>
    <submittedName>
        <fullName evidence="1">Uncharacterized protein</fullName>
    </submittedName>
</protein>
<dbReference type="Proteomes" id="UP000828922">
    <property type="component" value="Linkage Group LG07"/>
</dbReference>
<accession>A0ACB8HJG9</accession>
<comment type="caution">
    <text evidence="1">The sequence shown here is derived from an EMBL/GenBank/DDBJ whole genome shotgun (WGS) entry which is preliminary data.</text>
</comment>
<organism evidence="1 2">
    <name type="scientific">Sphagnum magellanicum</name>
    <dbReference type="NCBI Taxonomy" id="128215"/>
    <lineage>
        <taxon>Eukaryota</taxon>
        <taxon>Viridiplantae</taxon>
        <taxon>Streptophyta</taxon>
        <taxon>Embryophyta</taxon>
        <taxon>Bryophyta</taxon>
        <taxon>Sphagnophytina</taxon>
        <taxon>Sphagnopsida</taxon>
        <taxon>Sphagnales</taxon>
        <taxon>Sphagnaceae</taxon>
        <taxon>Sphagnum</taxon>
    </lineage>
</organism>
<evidence type="ECO:0000313" key="1">
    <source>
        <dbReference type="EMBL" id="KAH9556367.1"/>
    </source>
</evidence>
<sequence length="129" mass="15205">MYPLHIKGRNLYRLRTYRQPWRNEEDRQSALVEKHGRGVAARNIRAAAKAQHSHLRSKETASQKAEHMRVTRGQVQRSFTRTPENTGLVCIQMQDTTLQKSDIVMLLRLLLHHHHHHGHRIHQSHQSQH</sequence>
<reference evidence="2" key="1">
    <citation type="journal article" date="2022" name="New Phytol.">
        <title>Phylogenomic structure and speciation in an emerging model: the Sphagnum magellanicum complex (Bryophyta).</title>
        <authorList>
            <person name="Shaw A.J."/>
            <person name="Piatkowski B."/>
            <person name="Duffy A.M."/>
            <person name="Aguero B."/>
            <person name="Imwattana K."/>
            <person name="Nieto-Lugilde M."/>
            <person name="Healey A."/>
            <person name="Weston D.J."/>
            <person name="Patel M.N."/>
            <person name="Schmutz J."/>
            <person name="Grimwood J."/>
            <person name="Yavitt J.B."/>
            <person name="Hassel K."/>
            <person name="Stenoien H.K."/>
            <person name="Flatberg K.I."/>
            <person name="Bickford C.P."/>
            <person name="Hicks K.A."/>
        </authorList>
    </citation>
    <scope>NUCLEOTIDE SEQUENCE [LARGE SCALE GENOMIC DNA]</scope>
</reference>
<keyword evidence="2" id="KW-1185">Reference proteome</keyword>